<gene>
    <name evidence="3" type="ORF">ALQ30_200549</name>
</gene>
<evidence type="ECO:0000256" key="2">
    <source>
        <dbReference type="SAM" id="Phobius"/>
    </source>
</evidence>
<evidence type="ECO:0000256" key="1">
    <source>
        <dbReference type="SAM" id="MobiDB-lite"/>
    </source>
</evidence>
<organism evidence="3 4">
    <name type="scientific">Pseudomonas syringae pv. persicae</name>
    <dbReference type="NCBI Taxonomy" id="237306"/>
    <lineage>
        <taxon>Bacteria</taxon>
        <taxon>Pseudomonadati</taxon>
        <taxon>Pseudomonadota</taxon>
        <taxon>Gammaproteobacteria</taxon>
        <taxon>Pseudomonadales</taxon>
        <taxon>Pseudomonadaceae</taxon>
        <taxon>Pseudomonas</taxon>
    </lineage>
</organism>
<evidence type="ECO:0000313" key="4">
    <source>
        <dbReference type="Proteomes" id="UP000281604"/>
    </source>
</evidence>
<proteinExistence type="predicted"/>
<evidence type="ECO:0000313" key="3">
    <source>
        <dbReference type="EMBL" id="RMP07434.1"/>
    </source>
</evidence>
<feature type="region of interest" description="Disordered" evidence="1">
    <location>
        <begin position="110"/>
        <end position="130"/>
    </location>
</feature>
<keyword evidence="2" id="KW-1133">Transmembrane helix</keyword>
<comment type="caution">
    <text evidence="3">The sequence shown here is derived from an EMBL/GenBank/DDBJ whole genome shotgun (WGS) entry which is preliminary data.</text>
</comment>
<reference evidence="3 4" key="1">
    <citation type="submission" date="2018-08" db="EMBL/GenBank/DDBJ databases">
        <title>Recombination of ecologically and evolutionarily significant loci maintains genetic cohesion in the Pseudomonas syringae species complex.</title>
        <authorList>
            <person name="Dillon M."/>
            <person name="Thakur S."/>
            <person name="Almeida R.N.D."/>
            <person name="Weir B.S."/>
            <person name="Guttman D.S."/>
        </authorList>
    </citation>
    <scope>NUCLEOTIDE SEQUENCE [LARGE SCALE GENOMIC DNA]</scope>
    <source>
        <strain evidence="3 4">ICMP 3706</strain>
    </source>
</reference>
<dbReference type="AlphaFoldDB" id="A0A3M4AME3"/>
<keyword evidence="2" id="KW-0812">Transmembrane</keyword>
<feature type="transmembrane region" description="Helical" evidence="2">
    <location>
        <begin position="52"/>
        <end position="73"/>
    </location>
</feature>
<dbReference type="EMBL" id="RBQE01000241">
    <property type="protein sequence ID" value="RMP07434.1"/>
    <property type="molecule type" value="Genomic_DNA"/>
</dbReference>
<accession>A0A3M4AME3</accession>
<name>A0A3M4AME3_9PSED</name>
<dbReference type="Proteomes" id="UP000281604">
    <property type="component" value="Unassembled WGS sequence"/>
</dbReference>
<keyword evidence="2" id="KW-0472">Membrane</keyword>
<protein>
    <submittedName>
        <fullName evidence="3">Uncharacterized protein</fullName>
    </submittedName>
</protein>
<sequence>MFPQTRLLFQPPPMLMLSMFPALPMVTALPPPTLYNTSSPMTLPDELALIPGVSARALFTVRALMIAIVNMAAARRMIEVLLIIIESPYCQEKFDLPACSRNRVAIAPRHNRHRSPAHGAVSSGIPHSFG</sequence>